<gene>
    <name evidence="1" type="ORF">RF11_12329</name>
</gene>
<accession>A0A0C2IJ43</accession>
<dbReference type="OrthoDB" id="5979044at2759"/>
<name>A0A0C2IJ43_THEKT</name>
<keyword evidence="2" id="KW-1185">Reference proteome</keyword>
<dbReference type="Proteomes" id="UP000031668">
    <property type="component" value="Unassembled WGS sequence"/>
</dbReference>
<sequence length="237" mass="27557">MNHHRKGYDLFLEDLSFGKFKKNCLICFDVVNLWEELVIRSTAGGEEDKTSGDRVLKESAIICQIDFIVVISSLFMLKYIYLDEIEEGTRPYNTSSKLLLANHFLTGSIPRGYVHFQQSREFFVRQVDGSTTLTEKDSSLYLFVCSIKSGAFVEDFLCCKELAESRFCSDLYVDQSVSMTHTSIGDPDTLVEIDESLLVKRKYNEGRILHQPWMFRDIERRVDGDRRYFIEFVDERT</sequence>
<organism evidence="1 2">
    <name type="scientific">Thelohanellus kitauei</name>
    <name type="common">Myxosporean</name>
    <dbReference type="NCBI Taxonomy" id="669202"/>
    <lineage>
        <taxon>Eukaryota</taxon>
        <taxon>Metazoa</taxon>
        <taxon>Cnidaria</taxon>
        <taxon>Myxozoa</taxon>
        <taxon>Myxosporea</taxon>
        <taxon>Bivalvulida</taxon>
        <taxon>Platysporina</taxon>
        <taxon>Myxobolidae</taxon>
        <taxon>Thelohanellus</taxon>
    </lineage>
</organism>
<reference evidence="1 2" key="1">
    <citation type="journal article" date="2014" name="Genome Biol. Evol.">
        <title>The genome of the myxosporean Thelohanellus kitauei shows adaptations to nutrient acquisition within its fish host.</title>
        <authorList>
            <person name="Yang Y."/>
            <person name="Xiong J."/>
            <person name="Zhou Z."/>
            <person name="Huo F."/>
            <person name="Miao W."/>
            <person name="Ran C."/>
            <person name="Liu Y."/>
            <person name="Zhang J."/>
            <person name="Feng J."/>
            <person name="Wang M."/>
            <person name="Wang M."/>
            <person name="Wang L."/>
            <person name="Yao B."/>
        </authorList>
    </citation>
    <scope>NUCLEOTIDE SEQUENCE [LARGE SCALE GENOMIC DNA]</scope>
    <source>
        <strain evidence="1">Wuqing</strain>
    </source>
</reference>
<dbReference type="AlphaFoldDB" id="A0A0C2IJ43"/>
<evidence type="ECO:0000313" key="1">
    <source>
        <dbReference type="EMBL" id="KII65369.1"/>
    </source>
</evidence>
<protein>
    <submittedName>
        <fullName evidence="1">Uncharacterized protein</fullName>
    </submittedName>
</protein>
<dbReference type="EMBL" id="JWZT01003883">
    <property type="protein sequence ID" value="KII65369.1"/>
    <property type="molecule type" value="Genomic_DNA"/>
</dbReference>
<comment type="caution">
    <text evidence="1">The sequence shown here is derived from an EMBL/GenBank/DDBJ whole genome shotgun (WGS) entry which is preliminary data.</text>
</comment>
<evidence type="ECO:0000313" key="2">
    <source>
        <dbReference type="Proteomes" id="UP000031668"/>
    </source>
</evidence>
<proteinExistence type="predicted"/>